<sequence>MIVDWLIQAGLVALYLFLAVVIGLLFMGIARKVTARIQNRVGPPVYQNFLDVGKLLAKKTNIKHNWIFDFAPLFALAGVLLALAYLPMGGYKMLSGEGDLILLLYIMAIPSLGFALGAGASGNPNAGVGVMRALTLMLSYEMPFLLVLLSLMIFYNTASLSVLLDKQMSYLWGIIALPISALAADLALQGMMMEKPFDIAIAPHEIASGPLVEFGGKYLGMLMLFSAGSIVLETTLFVDLFLGGGMVLNPATYGIIAYVVNYLVWFALIFVVWMIAVFINAVFPRFRIEQAFKFYWKWPTVIAILGLAQAYIMSVFLGVVP</sequence>
<evidence type="ECO:0000313" key="5">
    <source>
        <dbReference type="EMBL" id="ADD08189.1"/>
    </source>
</evidence>
<dbReference type="Proteomes" id="UP000001400">
    <property type="component" value="Chromosome"/>
</dbReference>
<dbReference type="STRING" id="439481.Aboo_0378"/>
<gene>
    <name evidence="5" type="ordered locus">Aboo_0378</name>
</gene>
<dbReference type="InterPro" id="IPR001694">
    <property type="entry name" value="NADH_UbQ_OxRdtase_su1/FPO"/>
</dbReference>
<reference evidence="5" key="1">
    <citation type="submission" date="2010-02" db="EMBL/GenBank/DDBJ databases">
        <title>Complete sequence of Aciduliprofundum boonei T469.</title>
        <authorList>
            <consortium name="US DOE Joint Genome Institute"/>
            <person name="Lucas S."/>
            <person name="Copeland A."/>
            <person name="Lapidus A."/>
            <person name="Cheng J.-F."/>
            <person name="Bruce D."/>
            <person name="Goodwin L."/>
            <person name="Pitluck S."/>
            <person name="Saunders E."/>
            <person name="Detter J.C."/>
            <person name="Han C."/>
            <person name="Tapia R."/>
            <person name="Land M."/>
            <person name="Hauser L."/>
            <person name="Kyrpides N."/>
            <person name="Mikhailova N."/>
            <person name="Flores G."/>
            <person name="Reysenbach A.-L."/>
            <person name="Woyke T."/>
        </authorList>
    </citation>
    <scope>NUCLEOTIDE SEQUENCE</scope>
    <source>
        <strain evidence="5">T469</strain>
    </source>
</reference>
<dbReference type="GeneID" id="8827320"/>
<accession>B5IDV8</accession>
<dbReference type="KEGG" id="abi:Aboo_0378"/>
<protein>
    <submittedName>
        <fullName evidence="5">Respiratory-chain NADH dehydrogenase subunit 1</fullName>
    </submittedName>
</protein>
<keyword evidence="2" id="KW-0812">Transmembrane</keyword>
<keyword evidence="3" id="KW-1133">Transmembrane helix</keyword>
<dbReference type="HOGENOM" id="CLU_015134_0_2_2"/>
<proteinExistence type="predicted"/>
<dbReference type="PANTHER" id="PTHR43359:SF1">
    <property type="entry name" value="FORMATE HYDROGENLYASE SUBUNIT 4-RELATED"/>
    <property type="match status" value="1"/>
</dbReference>
<evidence type="ECO:0000256" key="1">
    <source>
        <dbReference type="ARBA" id="ARBA00004141"/>
    </source>
</evidence>
<dbReference type="eggNOG" id="arCOG01545">
    <property type="taxonomic scope" value="Archaea"/>
</dbReference>
<keyword evidence="4" id="KW-0472">Membrane</keyword>
<organism evidence="5 6">
    <name type="scientific">Aciduliprofundum boonei (strain DSM 19572 / T469)</name>
    <dbReference type="NCBI Taxonomy" id="439481"/>
    <lineage>
        <taxon>Archaea</taxon>
        <taxon>Methanobacteriati</taxon>
        <taxon>Thermoplasmatota</taxon>
        <taxon>DHVE2 group</taxon>
        <taxon>Candidatus Aciduliprofundum</taxon>
    </lineage>
</organism>
<evidence type="ECO:0000256" key="2">
    <source>
        <dbReference type="ARBA" id="ARBA00022692"/>
    </source>
</evidence>
<comment type="subcellular location">
    <subcellularLocation>
        <location evidence="1">Membrane</location>
        <topology evidence="1">Multi-pass membrane protein</topology>
    </subcellularLocation>
</comment>
<evidence type="ECO:0000256" key="3">
    <source>
        <dbReference type="ARBA" id="ARBA00022989"/>
    </source>
</evidence>
<dbReference type="OrthoDB" id="15253at2157"/>
<name>B5IDV8_ACIB4</name>
<dbReference type="Pfam" id="PF00146">
    <property type="entry name" value="NADHdh"/>
    <property type="match status" value="1"/>
</dbReference>
<dbReference type="RefSeq" id="WP_008084515.1">
    <property type="nucleotide sequence ID" value="NC_013926.1"/>
</dbReference>
<dbReference type="EMBL" id="CP001941">
    <property type="protein sequence ID" value="ADD08189.1"/>
    <property type="molecule type" value="Genomic_DNA"/>
</dbReference>
<evidence type="ECO:0000256" key="4">
    <source>
        <dbReference type="ARBA" id="ARBA00023136"/>
    </source>
</evidence>
<dbReference type="InterPro" id="IPR052561">
    <property type="entry name" value="ComplexI_Subunit1"/>
</dbReference>
<evidence type="ECO:0000313" key="6">
    <source>
        <dbReference type="Proteomes" id="UP000001400"/>
    </source>
</evidence>
<dbReference type="AlphaFoldDB" id="B5IDV8"/>
<dbReference type="GO" id="GO:0005886">
    <property type="term" value="C:plasma membrane"/>
    <property type="evidence" value="ECO:0007669"/>
    <property type="project" value="TreeGrafter"/>
</dbReference>
<dbReference type="PANTHER" id="PTHR43359">
    <property type="entry name" value="FORMATE HYDROGENLYASE SUBUNIT 4"/>
    <property type="match status" value="1"/>
</dbReference>
<keyword evidence="6" id="KW-1185">Reference proteome</keyword>